<gene>
    <name evidence="2" type="ORF">DFR64_2177</name>
</gene>
<feature type="transmembrane region" description="Helical" evidence="1">
    <location>
        <begin position="26"/>
        <end position="46"/>
    </location>
</feature>
<comment type="caution">
    <text evidence="2">The sequence shown here is derived from an EMBL/GenBank/DDBJ whole genome shotgun (WGS) entry which is preliminary data.</text>
</comment>
<reference evidence="2 3" key="1">
    <citation type="submission" date="2018-08" db="EMBL/GenBank/DDBJ databases">
        <title>Genomic Encyclopedia of Type Strains, Phase IV (KMG-IV): sequencing the most valuable type-strain genomes for metagenomic binning, comparative biology and taxonomic classification.</title>
        <authorList>
            <person name="Goeker M."/>
        </authorList>
    </citation>
    <scope>NUCLEOTIDE SEQUENCE [LARGE SCALE GENOMIC DNA]</scope>
    <source>
        <strain evidence="2 3">DSM 23923</strain>
    </source>
</reference>
<accession>A0A347ZVE9</accession>
<dbReference type="Proteomes" id="UP000256388">
    <property type="component" value="Unassembled WGS sequence"/>
</dbReference>
<name>A0A347ZVE9_9CHLR</name>
<keyword evidence="1" id="KW-1133">Transmembrane helix</keyword>
<organism evidence="2 3">
    <name type="scientific">Pelolinea submarina</name>
    <dbReference type="NCBI Taxonomy" id="913107"/>
    <lineage>
        <taxon>Bacteria</taxon>
        <taxon>Bacillati</taxon>
        <taxon>Chloroflexota</taxon>
        <taxon>Anaerolineae</taxon>
        <taxon>Anaerolineales</taxon>
        <taxon>Anaerolineaceae</taxon>
        <taxon>Pelolinea</taxon>
    </lineage>
</organism>
<keyword evidence="1" id="KW-0812">Transmembrane</keyword>
<keyword evidence="3" id="KW-1185">Reference proteome</keyword>
<dbReference type="OrthoDB" id="10013715at2"/>
<protein>
    <submittedName>
        <fullName evidence="2">Uncharacterized protein</fullName>
    </submittedName>
</protein>
<proteinExistence type="predicted"/>
<dbReference type="RefSeq" id="WP_116225459.1">
    <property type="nucleotide sequence ID" value="NZ_AP018437.1"/>
</dbReference>
<dbReference type="AlphaFoldDB" id="A0A347ZVE9"/>
<evidence type="ECO:0000313" key="2">
    <source>
        <dbReference type="EMBL" id="REG06977.1"/>
    </source>
</evidence>
<dbReference type="EMBL" id="QUMS01000003">
    <property type="protein sequence ID" value="REG06977.1"/>
    <property type="molecule type" value="Genomic_DNA"/>
</dbReference>
<evidence type="ECO:0000313" key="3">
    <source>
        <dbReference type="Proteomes" id="UP000256388"/>
    </source>
</evidence>
<evidence type="ECO:0000256" key="1">
    <source>
        <dbReference type="SAM" id="Phobius"/>
    </source>
</evidence>
<sequence>MLKLFISFALGPIGLKILNFYIRNSAIINSLVFIYGIFLTFAHVNYKRITQDWSDRIKKGKVKKAVDKNKYDWEKAIVENSKFPFVAGGTSLIPKKTNKENLLFYLERDKSWQKQLMKLAE</sequence>
<keyword evidence="1" id="KW-0472">Membrane</keyword>